<organism evidence="3 4">
    <name type="scientific">Athelia psychrophila</name>
    <dbReference type="NCBI Taxonomy" id="1759441"/>
    <lineage>
        <taxon>Eukaryota</taxon>
        <taxon>Fungi</taxon>
        <taxon>Dikarya</taxon>
        <taxon>Basidiomycota</taxon>
        <taxon>Agaricomycotina</taxon>
        <taxon>Agaricomycetes</taxon>
        <taxon>Agaricomycetidae</taxon>
        <taxon>Atheliales</taxon>
        <taxon>Atheliaceae</taxon>
        <taxon>Athelia</taxon>
    </lineage>
</organism>
<dbReference type="InterPro" id="IPR029071">
    <property type="entry name" value="Ubiquitin-like_domsf"/>
</dbReference>
<evidence type="ECO:0000259" key="2">
    <source>
        <dbReference type="PROSITE" id="PS50053"/>
    </source>
</evidence>
<protein>
    <recommendedName>
        <fullName evidence="2">Ubiquitin-like domain-containing protein</fullName>
    </recommendedName>
</protein>
<dbReference type="SUPFAM" id="SSF54236">
    <property type="entry name" value="Ubiquitin-like"/>
    <property type="match status" value="1"/>
</dbReference>
<dbReference type="EMBL" id="KV417556">
    <property type="protein sequence ID" value="KZP20342.1"/>
    <property type="molecule type" value="Genomic_DNA"/>
</dbReference>
<dbReference type="CDD" id="cd17039">
    <property type="entry name" value="Ubl_ubiquitin_like"/>
    <property type="match status" value="1"/>
</dbReference>
<sequence length="556" mass="61542">MSIIREGHEYVVAGGRPFFETSRTVLESLRHSSRRSDGKSSVRDRTRRMQPSHWGVGSARHTTRSRGNINAVEWLTGAAPVRRSLHEESSGRLHLMRHLLDSTGSVMRRASRGLLRSGSDLAVRPLRTLIFLMAEDAAARSSRVRLSLGPPVLVLASADVIMDLGEHSEYAPFAAPECDRRILEGVEKRGQIDSDMPLAANDVLHVVPPSNVPNIALELVREDRDEVVAPLEMRDDNAISEDSLEGQEVLVDGEYRCQIVSSTPVGMNILRESVSAPFAIGILVSIDDRIEGTEGNCIGVTVRLDQTLGSFKELQLNKQPFHCAEHSLILDGRELKDDEQTLGDLGFVEGCTVHAVAAVQFSVATLAGEKYEFFLKPTARISDIRRQLCEVDAGDEDDYAFSLDGVHTLRESHTLWNLNIYSGATFILKEHRQITLSIQYFGLPSSFNERLGRKLDNKISIDDSASLDDLKAQILSMVPSSAEGALQPPNQVDVSHQGTPLRGTRTIREERLEGGGMVNITWMPLEQRILEELEERGQMGRDISRLAGFLTTTLPI</sequence>
<dbReference type="AlphaFoldDB" id="A0A166IZX8"/>
<dbReference type="Pfam" id="PF00240">
    <property type="entry name" value="ubiquitin"/>
    <property type="match status" value="1"/>
</dbReference>
<dbReference type="PROSITE" id="PS50053">
    <property type="entry name" value="UBIQUITIN_2"/>
    <property type="match status" value="1"/>
</dbReference>
<dbReference type="SMART" id="SM00213">
    <property type="entry name" value="UBQ"/>
    <property type="match status" value="2"/>
</dbReference>
<proteinExistence type="predicted"/>
<evidence type="ECO:0000313" key="4">
    <source>
        <dbReference type="Proteomes" id="UP000076532"/>
    </source>
</evidence>
<evidence type="ECO:0000256" key="1">
    <source>
        <dbReference type="SAM" id="MobiDB-lite"/>
    </source>
</evidence>
<feature type="domain" description="Ubiquitin-like" evidence="2">
    <location>
        <begin position="280"/>
        <end position="356"/>
    </location>
</feature>
<dbReference type="Proteomes" id="UP000076532">
    <property type="component" value="Unassembled WGS sequence"/>
</dbReference>
<keyword evidence="4" id="KW-1185">Reference proteome</keyword>
<reference evidence="3 4" key="1">
    <citation type="journal article" date="2016" name="Mol. Biol. Evol.">
        <title>Comparative Genomics of Early-Diverging Mushroom-Forming Fungi Provides Insights into the Origins of Lignocellulose Decay Capabilities.</title>
        <authorList>
            <person name="Nagy L.G."/>
            <person name="Riley R."/>
            <person name="Tritt A."/>
            <person name="Adam C."/>
            <person name="Daum C."/>
            <person name="Floudas D."/>
            <person name="Sun H."/>
            <person name="Yadav J.S."/>
            <person name="Pangilinan J."/>
            <person name="Larsson K.H."/>
            <person name="Matsuura K."/>
            <person name="Barry K."/>
            <person name="Labutti K."/>
            <person name="Kuo R."/>
            <person name="Ohm R.A."/>
            <person name="Bhattacharya S.S."/>
            <person name="Shirouzu T."/>
            <person name="Yoshinaga Y."/>
            <person name="Martin F.M."/>
            <person name="Grigoriev I.V."/>
            <person name="Hibbett D.S."/>
        </authorList>
    </citation>
    <scope>NUCLEOTIDE SEQUENCE [LARGE SCALE GENOMIC DNA]</scope>
    <source>
        <strain evidence="3 4">CBS 109695</strain>
    </source>
</reference>
<name>A0A166IZX8_9AGAM</name>
<feature type="region of interest" description="Disordered" evidence="1">
    <location>
        <begin position="29"/>
        <end position="62"/>
    </location>
</feature>
<accession>A0A166IZX8</accession>
<dbReference type="Gene3D" id="3.10.20.90">
    <property type="entry name" value="Phosphatidylinositol 3-kinase Catalytic Subunit, Chain A, domain 1"/>
    <property type="match status" value="1"/>
</dbReference>
<feature type="compositionally biased region" description="Basic and acidic residues" evidence="1">
    <location>
        <begin position="29"/>
        <end position="44"/>
    </location>
</feature>
<gene>
    <name evidence="3" type="ORF">FIBSPDRAFT_932376</name>
</gene>
<dbReference type="InterPro" id="IPR000626">
    <property type="entry name" value="Ubiquitin-like_dom"/>
</dbReference>
<dbReference type="OrthoDB" id="2332596at2759"/>
<evidence type="ECO:0000313" key="3">
    <source>
        <dbReference type="EMBL" id="KZP20342.1"/>
    </source>
</evidence>